<name>A0A098R2E4_9SPIO</name>
<evidence type="ECO:0000256" key="7">
    <source>
        <dbReference type="ARBA" id="ARBA00023136"/>
    </source>
</evidence>
<dbReference type="PANTHER" id="PTHR47019">
    <property type="entry name" value="LIPID II FLIPPASE MURJ"/>
    <property type="match status" value="1"/>
</dbReference>
<evidence type="ECO:0000256" key="1">
    <source>
        <dbReference type="ARBA" id="ARBA00004651"/>
    </source>
</evidence>
<feature type="transmembrane region" description="Helical" evidence="10">
    <location>
        <begin position="235"/>
        <end position="255"/>
    </location>
</feature>
<evidence type="ECO:0000256" key="10">
    <source>
        <dbReference type="HAMAP-Rule" id="MF_02078"/>
    </source>
</evidence>
<comment type="subcellular location">
    <subcellularLocation>
        <location evidence="1 10">Cell membrane</location>
        <topology evidence="1 10">Multi-pass membrane protein</topology>
    </subcellularLocation>
</comment>
<feature type="transmembrane region" description="Helical" evidence="10">
    <location>
        <begin position="315"/>
        <end position="334"/>
    </location>
</feature>
<feature type="transmembrane region" description="Helical" evidence="10">
    <location>
        <begin position="488"/>
        <end position="509"/>
    </location>
</feature>
<dbReference type="InterPro" id="IPR004268">
    <property type="entry name" value="MurJ"/>
</dbReference>
<feature type="transmembrane region" description="Helical" evidence="10">
    <location>
        <begin position="138"/>
        <end position="158"/>
    </location>
</feature>
<keyword evidence="4 10" id="KW-0133">Cell shape</keyword>
<dbReference type="EMBL" id="JNUP01000001">
    <property type="protein sequence ID" value="KGE73966.1"/>
    <property type="molecule type" value="Genomic_DNA"/>
</dbReference>
<keyword evidence="13" id="KW-1185">Reference proteome</keyword>
<keyword evidence="6 10" id="KW-1133">Transmembrane helix</keyword>
<proteinExistence type="inferred from homology"/>
<dbReference type="GO" id="GO:0071555">
    <property type="term" value="P:cell wall organization"/>
    <property type="evidence" value="ECO:0007669"/>
    <property type="project" value="UniProtKB-UniRule"/>
</dbReference>
<dbReference type="AlphaFoldDB" id="A0A098R2E4"/>
<dbReference type="Proteomes" id="UP000029692">
    <property type="component" value="Unassembled WGS sequence"/>
</dbReference>
<dbReference type="STRING" id="1480694.DC28_01980"/>
<organism evidence="12 13">
    <name type="scientific">Spirochaeta lutea</name>
    <dbReference type="NCBI Taxonomy" id="1480694"/>
    <lineage>
        <taxon>Bacteria</taxon>
        <taxon>Pseudomonadati</taxon>
        <taxon>Spirochaetota</taxon>
        <taxon>Spirochaetia</taxon>
        <taxon>Spirochaetales</taxon>
        <taxon>Spirochaetaceae</taxon>
        <taxon>Spirochaeta</taxon>
    </lineage>
</organism>
<reference evidence="12 13" key="1">
    <citation type="submission" date="2014-05" db="EMBL/GenBank/DDBJ databases">
        <title>De novo Genome Sequence of Spirocheata sp.</title>
        <authorList>
            <person name="Shivani Y."/>
            <person name="Subhash Y."/>
            <person name="Tushar L."/>
            <person name="Sasikala C."/>
            <person name="Ramana C.V."/>
        </authorList>
    </citation>
    <scope>NUCLEOTIDE SEQUENCE [LARGE SCALE GENOMIC DNA]</scope>
    <source>
        <strain evidence="12 13">JC230</strain>
    </source>
</reference>
<protein>
    <recommendedName>
        <fullName evidence="10">Probable lipid II flippase MurJ</fullName>
    </recommendedName>
</protein>
<keyword evidence="10 11" id="KW-0813">Transport</keyword>
<dbReference type="OrthoDB" id="9804143at2"/>
<dbReference type="GO" id="GO:0008360">
    <property type="term" value="P:regulation of cell shape"/>
    <property type="evidence" value="ECO:0007669"/>
    <property type="project" value="UniProtKB-UniRule"/>
</dbReference>
<dbReference type="PIRSF" id="PIRSF002869">
    <property type="entry name" value="MviN"/>
    <property type="match status" value="1"/>
</dbReference>
<dbReference type="HAMAP" id="MF_02078">
    <property type="entry name" value="MurJ_MviN"/>
    <property type="match status" value="1"/>
</dbReference>
<evidence type="ECO:0000256" key="8">
    <source>
        <dbReference type="ARBA" id="ARBA00060041"/>
    </source>
</evidence>
<sequence>MSDTAKTSLQSTSRSTFIVMVSTLLSRLLGFIRIALVSMFFGGDGKADILNLVFTVPNNLRKLLAEGALSSAFIPVLTESMVTAPDGSKARRIVGNLLAFQLAILVPFLFLTIIFAPQVSAIIFNFPDPGDQALAVDLFRWLISYILLISIASVLMGTLNSCNHFLVPAITPVLFSVTVIGSIIFLHESLGIFSMAVGVLTGGFAQILVQLPTFRSYGFSIKPDWNFSNPEFRKILRFWGPVVLSSAVFTVNQQIAVRFASGLEPGSGTALSNALVFWQLPFGIFSASVITVLYPRMSRQTALGETQGIRQTLTFGLRALFALLVPSAVLLMLLGKEIIGPALQRGAFMPHHTAMAAEVLLYLSIGLFFSASGNLFQRFFYSRKDFKTPIYNALLILVLDVGLSLWLKETVLRVAGLALANSIAAGVGLWFLFIRARKDLGGLNLRGFLPTFWKTCVSTLLMAGYIVVLNGLVFPADWWALGSTGLNWLRILVIGIGSVLIIVVSYIILKVEVVNLAFKKRLPPQ</sequence>
<feature type="transmembrane region" description="Helical" evidence="10">
    <location>
        <begin position="94"/>
        <end position="118"/>
    </location>
</feature>
<keyword evidence="3 10" id="KW-0812">Transmembrane</keyword>
<comment type="function">
    <text evidence="8 10 11">Involved in peptidoglycan biosynthesis. Transports lipid-linked peptidoglycan precursors from the inner to the outer leaflet of the cytoplasmic membrane.</text>
</comment>
<dbReference type="CDD" id="cd13123">
    <property type="entry name" value="MATE_MurJ_like"/>
    <property type="match status" value="1"/>
</dbReference>
<evidence type="ECO:0000256" key="4">
    <source>
        <dbReference type="ARBA" id="ARBA00022960"/>
    </source>
</evidence>
<evidence type="ECO:0000313" key="12">
    <source>
        <dbReference type="EMBL" id="KGE73966.1"/>
    </source>
</evidence>
<evidence type="ECO:0000256" key="2">
    <source>
        <dbReference type="ARBA" id="ARBA00022475"/>
    </source>
</evidence>
<feature type="transmembrane region" description="Helical" evidence="10">
    <location>
        <begin position="275"/>
        <end position="294"/>
    </location>
</feature>
<comment type="caution">
    <text evidence="12">The sequence shown here is derived from an EMBL/GenBank/DDBJ whole genome shotgun (WGS) entry which is preliminary data.</text>
</comment>
<dbReference type="GO" id="GO:0015648">
    <property type="term" value="F:lipid-linked peptidoglycan transporter activity"/>
    <property type="evidence" value="ECO:0007669"/>
    <property type="project" value="UniProtKB-UniRule"/>
</dbReference>
<feature type="transmembrane region" description="Helical" evidence="10">
    <location>
        <begin position="413"/>
        <end position="434"/>
    </location>
</feature>
<feature type="transmembrane region" description="Helical" evidence="10">
    <location>
        <begin position="455"/>
        <end position="476"/>
    </location>
</feature>
<dbReference type="PANTHER" id="PTHR47019:SF1">
    <property type="entry name" value="LIPID II FLIPPASE MURJ"/>
    <property type="match status" value="1"/>
</dbReference>
<dbReference type="RefSeq" id="WP_037544473.1">
    <property type="nucleotide sequence ID" value="NZ_JNUP01000001.1"/>
</dbReference>
<gene>
    <name evidence="10" type="primary">murJ</name>
    <name evidence="12" type="ORF">DC28_01980</name>
</gene>
<dbReference type="InterPro" id="IPR051050">
    <property type="entry name" value="Lipid_II_flippase_MurJ/MviN"/>
</dbReference>
<dbReference type="UniPathway" id="UPA00219"/>
<dbReference type="NCBIfam" id="TIGR01695">
    <property type="entry name" value="murJ_mviN"/>
    <property type="match status" value="1"/>
</dbReference>
<feature type="transmembrane region" description="Helical" evidence="10">
    <location>
        <begin position="16"/>
        <end position="43"/>
    </location>
</feature>
<keyword evidence="7 10" id="KW-0472">Membrane</keyword>
<feature type="transmembrane region" description="Helical" evidence="10">
    <location>
        <begin position="165"/>
        <end position="186"/>
    </location>
</feature>
<feature type="transmembrane region" description="Helical" evidence="10">
    <location>
        <begin position="354"/>
        <end position="376"/>
    </location>
</feature>
<keyword evidence="5 10" id="KW-0573">Peptidoglycan synthesis</keyword>
<accession>A0A098R2E4</accession>
<evidence type="ECO:0000256" key="3">
    <source>
        <dbReference type="ARBA" id="ARBA00022692"/>
    </source>
</evidence>
<evidence type="ECO:0000313" key="13">
    <source>
        <dbReference type="Proteomes" id="UP000029692"/>
    </source>
</evidence>
<dbReference type="GO" id="GO:0005886">
    <property type="term" value="C:plasma membrane"/>
    <property type="evidence" value="ECO:0007669"/>
    <property type="project" value="UniProtKB-SubCell"/>
</dbReference>
<keyword evidence="2 10" id="KW-1003">Cell membrane</keyword>
<comment type="similarity">
    <text evidence="9 10 11">Belongs to the MurJ/MviN family.</text>
</comment>
<feature type="transmembrane region" description="Helical" evidence="10">
    <location>
        <begin position="388"/>
        <end position="407"/>
    </location>
</feature>
<dbReference type="eggNOG" id="COG0728">
    <property type="taxonomic scope" value="Bacteria"/>
</dbReference>
<dbReference type="GO" id="GO:0034204">
    <property type="term" value="P:lipid translocation"/>
    <property type="evidence" value="ECO:0007669"/>
    <property type="project" value="TreeGrafter"/>
</dbReference>
<evidence type="ECO:0000256" key="11">
    <source>
        <dbReference type="PIRNR" id="PIRNR002869"/>
    </source>
</evidence>
<dbReference type="GO" id="GO:0009252">
    <property type="term" value="P:peptidoglycan biosynthetic process"/>
    <property type="evidence" value="ECO:0007669"/>
    <property type="project" value="UniProtKB-UniRule"/>
</dbReference>
<dbReference type="Pfam" id="PF03023">
    <property type="entry name" value="MurJ"/>
    <property type="match status" value="1"/>
</dbReference>
<evidence type="ECO:0000256" key="6">
    <source>
        <dbReference type="ARBA" id="ARBA00022989"/>
    </source>
</evidence>
<feature type="transmembrane region" description="Helical" evidence="10">
    <location>
        <begin position="192"/>
        <end position="214"/>
    </location>
</feature>
<keyword evidence="10 11" id="KW-0961">Cell wall biogenesis/degradation</keyword>
<comment type="pathway">
    <text evidence="10">Cell wall biogenesis; peptidoglycan biosynthesis.</text>
</comment>
<evidence type="ECO:0000256" key="9">
    <source>
        <dbReference type="ARBA" id="ARBA00061532"/>
    </source>
</evidence>
<dbReference type="PRINTS" id="PR01806">
    <property type="entry name" value="VIRFACTRMVIN"/>
</dbReference>
<evidence type="ECO:0000256" key="5">
    <source>
        <dbReference type="ARBA" id="ARBA00022984"/>
    </source>
</evidence>